<keyword evidence="3 4" id="KW-0732">Signal</keyword>
<keyword evidence="2" id="KW-0479">Metal-binding</keyword>
<feature type="signal peptide" evidence="4">
    <location>
        <begin position="1"/>
        <end position="18"/>
    </location>
</feature>
<dbReference type="CDD" id="cd13539">
    <property type="entry name" value="PBP2_AvModA"/>
    <property type="match status" value="1"/>
</dbReference>
<dbReference type="InterPro" id="IPR050682">
    <property type="entry name" value="ModA/WtpA"/>
</dbReference>
<dbReference type="InterPro" id="IPR005950">
    <property type="entry name" value="ModA"/>
</dbReference>
<reference evidence="5 6" key="1">
    <citation type="submission" date="2024-03" db="EMBL/GenBank/DDBJ databases">
        <title>Sequence of Lycoming College Course Isolates.</title>
        <authorList>
            <person name="Plotts O."/>
            <person name="Newman J."/>
        </authorList>
    </citation>
    <scope>NUCLEOTIDE SEQUENCE [LARGE SCALE GENOMIC DNA]</scope>
    <source>
        <strain evidence="5 6">CJB-3</strain>
    </source>
</reference>
<dbReference type="Proteomes" id="UP001378956">
    <property type="component" value="Unassembled WGS sequence"/>
</dbReference>
<dbReference type="NCBIfam" id="TIGR01256">
    <property type="entry name" value="modA"/>
    <property type="match status" value="1"/>
</dbReference>
<evidence type="ECO:0000256" key="3">
    <source>
        <dbReference type="ARBA" id="ARBA00022729"/>
    </source>
</evidence>
<gene>
    <name evidence="5" type="primary">modA</name>
    <name evidence="5" type="ORF">WAE58_25295</name>
</gene>
<accession>A0ABU8NU55</accession>
<comment type="similarity">
    <text evidence="1">Belongs to the bacterial solute-binding protein ModA family.</text>
</comment>
<dbReference type="EMBL" id="JBBEUB010000016">
    <property type="protein sequence ID" value="MEJ2905786.1"/>
    <property type="molecule type" value="Genomic_DNA"/>
</dbReference>
<evidence type="ECO:0000313" key="5">
    <source>
        <dbReference type="EMBL" id="MEJ2905786.1"/>
    </source>
</evidence>
<organism evidence="5 6">
    <name type="scientific">Pedobacter panaciterrae</name>
    <dbReference type="NCBI Taxonomy" id="363849"/>
    <lineage>
        <taxon>Bacteria</taxon>
        <taxon>Pseudomonadati</taxon>
        <taxon>Bacteroidota</taxon>
        <taxon>Sphingobacteriia</taxon>
        <taxon>Sphingobacteriales</taxon>
        <taxon>Sphingobacteriaceae</taxon>
        <taxon>Pedobacter</taxon>
    </lineage>
</organism>
<dbReference type="PANTHER" id="PTHR30632">
    <property type="entry name" value="MOLYBDATE-BINDING PERIPLASMIC PROTEIN"/>
    <property type="match status" value="1"/>
</dbReference>
<comment type="caution">
    <text evidence="5">The sequence shown here is derived from an EMBL/GenBank/DDBJ whole genome shotgun (WGS) entry which is preliminary data.</text>
</comment>
<evidence type="ECO:0000313" key="6">
    <source>
        <dbReference type="Proteomes" id="UP001378956"/>
    </source>
</evidence>
<dbReference type="RefSeq" id="WP_337718180.1">
    <property type="nucleotide sequence ID" value="NZ_JBBEUB010000016.1"/>
</dbReference>
<sequence>MKKLFLFLLLVLSLTTHAQPLRVAVAANAQFVIKALQADFKKKTGIEIEVIAGSSGKLTAQIKNGAPYDVFLSADMDFPNALYKEGFGTNPPKVYALGSLIVCSTSDLELKNWRSLLTTNKVNKVAVANPVLAPYGKAAEQALRHYRLWNKIKDKMVLGESISQVNTYISAGVASVGFTTEALIYERPDAAKLKWVKVDPRVYDEIKQGMLILTHAKKGNYDKASKFFSYLQSPAAKQLFKKNGYRIP</sequence>
<dbReference type="InterPro" id="IPR044084">
    <property type="entry name" value="AvModA-like_subst-bd"/>
</dbReference>
<keyword evidence="6" id="KW-1185">Reference proteome</keyword>
<evidence type="ECO:0000256" key="2">
    <source>
        <dbReference type="ARBA" id="ARBA00022723"/>
    </source>
</evidence>
<dbReference type="Pfam" id="PF13531">
    <property type="entry name" value="SBP_bac_11"/>
    <property type="match status" value="1"/>
</dbReference>
<protein>
    <submittedName>
        <fullName evidence="5">Molybdate ABC transporter substrate-binding protein</fullName>
    </submittedName>
</protein>
<dbReference type="PIRSF" id="PIRSF004846">
    <property type="entry name" value="ModA"/>
    <property type="match status" value="1"/>
</dbReference>
<dbReference type="PANTHER" id="PTHR30632:SF14">
    <property type="entry name" value="TUNGSTATE_MOLYBDATE_CHROMATE-BINDING PROTEIN MODA"/>
    <property type="match status" value="1"/>
</dbReference>
<dbReference type="Gene3D" id="3.40.190.10">
    <property type="entry name" value="Periplasmic binding protein-like II"/>
    <property type="match status" value="2"/>
</dbReference>
<dbReference type="SUPFAM" id="SSF53850">
    <property type="entry name" value="Periplasmic binding protein-like II"/>
    <property type="match status" value="1"/>
</dbReference>
<evidence type="ECO:0000256" key="1">
    <source>
        <dbReference type="ARBA" id="ARBA00009175"/>
    </source>
</evidence>
<name>A0ABU8NU55_9SPHI</name>
<proteinExistence type="inferred from homology"/>
<feature type="chain" id="PRO_5046512944" evidence="4">
    <location>
        <begin position="19"/>
        <end position="248"/>
    </location>
</feature>
<evidence type="ECO:0000256" key="4">
    <source>
        <dbReference type="SAM" id="SignalP"/>
    </source>
</evidence>